<dbReference type="EMBL" id="SNWP01000010">
    <property type="protein sequence ID" value="TDO28701.1"/>
    <property type="molecule type" value="Genomic_DNA"/>
</dbReference>
<evidence type="ECO:0000313" key="1">
    <source>
        <dbReference type="EMBL" id="TDO28701.1"/>
    </source>
</evidence>
<proteinExistence type="predicted"/>
<gene>
    <name evidence="1" type="ORF">BC659_0781</name>
</gene>
<comment type="caution">
    <text evidence="1">The sequence shown here is derived from an EMBL/GenBank/DDBJ whole genome shotgun (WGS) entry which is preliminary data.</text>
</comment>
<keyword evidence="2" id="KW-1185">Reference proteome</keyword>
<dbReference type="Proteomes" id="UP000295741">
    <property type="component" value="Unassembled WGS sequence"/>
</dbReference>
<sequence>MKKVLAGYLFIHICSCMIGKSIVSVNCRLNDPKGRVIQLQLPKYVKKTIVSNDAEVGIEYTFWYRDSTAIYVSTFEEGGTLNYGNIRNKPMAFSNRFMSDTIDLTGIDSFGKLWREVKKGDLFYGYLKVDSLNKLTFDKALESIVVK</sequence>
<dbReference type="OrthoDB" id="677054at2"/>
<evidence type="ECO:0008006" key="3">
    <source>
        <dbReference type="Google" id="ProtNLM"/>
    </source>
</evidence>
<dbReference type="AlphaFoldDB" id="A0A4R6J1R7"/>
<organism evidence="1 2">
    <name type="scientific">Sediminibacterium goheungense</name>
    <dbReference type="NCBI Taxonomy" id="1086393"/>
    <lineage>
        <taxon>Bacteria</taxon>
        <taxon>Pseudomonadati</taxon>
        <taxon>Bacteroidota</taxon>
        <taxon>Chitinophagia</taxon>
        <taxon>Chitinophagales</taxon>
        <taxon>Chitinophagaceae</taxon>
        <taxon>Sediminibacterium</taxon>
    </lineage>
</organism>
<name>A0A4R6J1R7_9BACT</name>
<reference evidence="1 2" key="1">
    <citation type="submission" date="2019-03" db="EMBL/GenBank/DDBJ databases">
        <title>Genomic Encyclopedia of Archaeal and Bacterial Type Strains, Phase II (KMG-II): from individual species to whole genera.</title>
        <authorList>
            <person name="Goeker M."/>
        </authorList>
    </citation>
    <scope>NUCLEOTIDE SEQUENCE [LARGE SCALE GENOMIC DNA]</scope>
    <source>
        <strain evidence="1 2">DSM 28323</strain>
    </source>
</reference>
<protein>
    <recommendedName>
        <fullName evidence="3">DUF4367 domain-containing protein</fullName>
    </recommendedName>
</protein>
<dbReference type="RefSeq" id="WP_133473330.1">
    <property type="nucleotide sequence ID" value="NZ_SNWP01000010.1"/>
</dbReference>
<accession>A0A4R6J1R7</accession>
<evidence type="ECO:0000313" key="2">
    <source>
        <dbReference type="Proteomes" id="UP000295741"/>
    </source>
</evidence>